<protein>
    <recommendedName>
        <fullName evidence="3">Obg domain-containing protein</fullName>
    </recommendedName>
</protein>
<feature type="non-terminal residue" evidence="4">
    <location>
        <position position="152"/>
    </location>
</feature>
<organism evidence="4">
    <name type="scientific">marine metagenome</name>
    <dbReference type="NCBI Taxonomy" id="408172"/>
    <lineage>
        <taxon>unclassified sequences</taxon>
        <taxon>metagenomes</taxon>
        <taxon>ecological metagenomes</taxon>
    </lineage>
</organism>
<dbReference type="AlphaFoldDB" id="A0A382WWA7"/>
<dbReference type="PANTHER" id="PTHR11702:SF31">
    <property type="entry name" value="MITOCHONDRIAL RIBOSOME-ASSOCIATED GTPASE 2"/>
    <property type="match status" value="1"/>
</dbReference>
<dbReference type="InterPro" id="IPR006169">
    <property type="entry name" value="GTP1_OBG_dom"/>
</dbReference>
<dbReference type="Gene3D" id="2.70.210.12">
    <property type="entry name" value="GTP1/OBG domain"/>
    <property type="match status" value="1"/>
</dbReference>
<dbReference type="PROSITE" id="PS51883">
    <property type="entry name" value="OBG"/>
    <property type="match status" value="1"/>
</dbReference>
<gene>
    <name evidence="4" type="ORF">METZ01_LOCUS415788</name>
</gene>
<dbReference type="EMBL" id="UINC01162922">
    <property type="protein sequence ID" value="SVD62934.1"/>
    <property type="molecule type" value="Genomic_DNA"/>
</dbReference>
<dbReference type="InterPro" id="IPR045086">
    <property type="entry name" value="OBG_GTPase"/>
</dbReference>
<feature type="domain" description="Obg" evidence="3">
    <location>
        <begin position="1"/>
        <end position="152"/>
    </location>
</feature>
<reference evidence="4" key="1">
    <citation type="submission" date="2018-05" db="EMBL/GenBank/DDBJ databases">
        <authorList>
            <person name="Lanie J.A."/>
            <person name="Ng W.-L."/>
            <person name="Kazmierczak K.M."/>
            <person name="Andrzejewski T.M."/>
            <person name="Davidsen T.M."/>
            <person name="Wayne K.J."/>
            <person name="Tettelin H."/>
            <person name="Glass J.I."/>
            <person name="Rusch D."/>
            <person name="Podicherti R."/>
            <person name="Tsui H.-C.T."/>
            <person name="Winkler M.E."/>
        </authorList>
    </citation>
    <scope>NUCLEOTIDE SEQUENCE</scope>
</reference>
<evidence type="ECO:0000259" key="3">
    <source>
        <dbReference type="PROSITE" id="PS51883"/>
    </source>
</evidence>
<evidence type="ECO:0000256" key="1">
    <source>
        <dbReference type="ARBA" id="ARBA00022741"/>
    </source>
</evidence>
<sequence length="152" mass="16522">MKFLDQTKIHLKAGAGGSGSASFRREKFIEFGGPDGGDGGHGGSIVFVADKNLNTLIDFRYQQHVKAENGQDGKGKKKTGRNGKDLILKVPLGTQIFEEDNNTLIEDLTKFEQKIIIAKGGKGGLGNVRFKSSINRAPRKKTDGNKGESFWV</sequence>
<dbReference type="Pfam" id="PF01018">
    <property type="entry name" value="GTP1_OBG"/>
    <property type="match status" value="1"/>
</dbReference>
<keyword evidence="1" id="KW-0547">Nucleotide-binding</keyword>
<keyword evidence="2" id="KW-0342">GTP-binding</keyword>
<name>A0A382WWA7_9ZZZZ</name>
<evidence type="ECO:0000313" key="4">
    <source>
        <dbReference type="EMBL" id="SVD62934.1"/>
    </source>
</evidence>
<dbReference type="PANTHER" id="PTHR11702">
    <property type="entry name" value="DEVELOPMENTALLY REGULATED GTP-BINDING PROTEIN-RELATED"/>
    <property type="match status" value="1"/>
</dbReference>
<dbReference type="GO" id="GO:0003924">
    <property type="term" value="F:GTPase activity"/>
    <property type="evidence" value="ECO:0007669"/>
    <property type="project" value="InterPro"/>
</dbReference>
<accession>A0A382WWA7</accession>
<evidence type="ECO:0000256" key="2">
    <source>
        <dbReference type="ARBA" id="ARBA00023134"/>
    </source>
</evidence>
<dbReference type="FunFam" id="2.70.210.12:FF:000001">
    <property type="entry name" value="GTPase Obg"/>
    <property type="match status" value="1"/>
</dbReference>
<dbReference type="SUPFAM" id="SSF82051">
    <property type="entry name" value="Obg GTP-binding protein N-terminal domain"/>
    <property type="match status" value="1"/>
</dbReference>
<dbReference type="GO" id="GO:0005525">
    <property type="term" value="F:GTP binding"/>
    <property type="evidence" value="ECO:0007669"/>
    <property type="project" value="UniProtKB-KW"/>
</dbReference>
<dbReference type="InterPro" id="IPR036726">
    <property type="entry name" value="GTP1_OBG_dom_sf"/>
</dbReference>
<proteinExistence type="predicted"/>